<evidence type="ECO:0000256" key="1">
    <source>
        <dbReference type="PIRSR" id="PIRSR600888-1"/>
    </source>
</evidence>
<dbReference type="Gene3D" id="2.60.120.10">
    <property type="entry name" value="Jelly Rolls"/>
    <property type="match status" value="1"/>
</dbReference>
<dbReference type="OrthoDB" id="9800680at2"/>
<feature type="site" description="Participates in a stacking interaction with the thymidine ring of dTDP-4-oxo-6-deoxyglucose" evidence="2">
    <location>
        <position position="138"/>
    </location>
</feature>
<dbReference type="GO" id="GO:0019305">
    <property type="term" value="P:dTDP-rhamnose biosynthetic process"/>
    <property type="evidence" value="ECO:0007669"/>
    <property type="project" value="UniProtKB-UniRule"/>
</dbReference>
<proteinExistence type="inferred from homology"/>
<dbReference type="CDD" id="cd00438">
    <property type="entry name" value="cupin_RmlC"/>
    <property type="match status" value="1"/>
</dbReference>
<comment type="function">
    <text evidence="3">Catalyzes the epimerization of the C3' and C5'positions of dTDP-6-deoxy-D-xylo-4-hexulose, forming dTDP-6-deoxy-L-lyxo-4-hexulose.</text>
</comment>
<dbReference type="PANTHER" id="PTHR21047">
    <property type="entry name" value="DTDP-6-DEOXY-D-GLUCOSE-3,5 EPIMERASE"/>
    <property type="match status" value="1"/>
</dbReference>
<protein>
    <recommendedName>
        <fullName evidence="3">dTDP-4-dehydrorhamnose 3,5-epimerase</fullName>
        <ecNumber evidence="3">5.1.3.13</ecNumber>
    </recommendedName>
    <alternativeName>
        <fullName evidence="3">Thymidine diphospho-4-keto-rhamnose 3,5-epimerase</fullName>
    </alternativeName>
</protein>
<dbReference type="InterPro" id="IPR011051">
    <property type="entry name" value="RmlC_Cupin_sf"/>
</dbReference>
<dbReference type="AlphaFoldDB" id="A0A285N5M7"/>
<dbReference type="Proteomes" id="UP000219356">
    <property type="component" value="Unassembled WGS sequence"/>
</dbReference>
<evidence type="ECO:0000256" key="2">
    <source>
        <dbReference type="PIRSR" id="PIRSR600888-3"/>
    </source>
</evidence>
<dbReference type="RefSeq" id="WP_097039358.1">
    <property type="nucleotide sequence ID" value="NZ_OBEK01000001.1"/>
</dbReference>
<keyword evidence="3" id="KW-0413">Isomerase</keyword>
<comment type="subunit">
    <text evidence="3">Homodimer.</text>
</comment>
<dbReference type="NCBIfam" id="TIGR01221">
    <property type="entry name" value="rmlC"/>
    <property type="match status" value="1"/>
</dbReference>
<evidence type="ECO:0000313" key="5">
    <source>
        <dbReference type="Proteomes" id="UP000219356"/>
    </source>
</evidence>
<dbReference type="InterPro" id="IPR014710">
    <property type="entry name" value="RmlC-like_jellyroll"/>
</dbReference>
<dbReference type="Pfam" id="PF00908">
    <property type="entry name" value="dTDP_sugar_isom"/>
    <property type="match status" value="1"/>
</dbReference>
<feature type="active site" description="Proton acceptor" evidence="1">
    <location>
        <position position="62"/>
    </location>
</feature>
<dbReference type="GO" id="GO:0005829">
    <property type="term" value="C:cytosol"/>
    <property type="evidence" value="ECO:0007669"/>
    <property type="project" value="TreeGrafter"/>
</dbReference>
<dbReference type="UniPathway" id="UPA00124"/>
<dbReference type="SUPFAM" id="SSF51182">
    <property type="entry name" value="RmlC-like cupins"/>
    <property type="match status" value="1"/>
</dbReference>
<comment type="pathway">
    <text evidence="3">Carbohydrate biosynthesis; dTDP-L-rhamnose biosynthesis.</text>
</comment>
<feature type="active site" description="Proton donor" evidence="1">
    <location>
        <position position="132"/>
    </location>
</feature>
<keyword evidence="5" id="KW-1185">Reference proteome</keyword>
<dbReference type="GO" id="GO:0000271">
    <property type="term" value="P:polysaccharide biosynthetic process"/>
    <property type="evidence" value="ECO:0007669"/>
    <property type="project" value="TreeGrafter"/>
</dbReference>
<evidence type="ECO:0000313" key="4">
    <source>
        <dbReference type="EMBL" id="SNZ04774.1"/>
    </source>
</evidence>
<evidence type="ECO:0000256" key="3">
    <source>
        <dbReference type="RuleBase" id="RU364069"/>
    </source>
</evidence>
<dbReference type="PANTHER" id="PTHR21047:SF2">
    <property type="entry name" value="THYMIDINE DIPHOSPHO-4-KETO-RHAMNOSE 3,5-EPIMERASE"/>
    <property type="match status" value="1"/>
</dbReference>
<sequence length="183" mass="21405">MNSFNTDLDGVKVIENKVFGDERGWFTESYNHNMYKENGIYTKFIQDNHSFSKYKGTLRGLHLQLYPKAQTKLVRCTRGSIFDVAIDLRPESKTFKQSYGIILSETNQKQLLIPKGFAHGFITLEDKTEVQYKVDEHYSKEHDRSIAWNDRILGIDWPTEVNVISDKDRVAPTLDTFLEREYK</sequence>
<dbReference type="EC" id="5.1.3.13" evidence="3"/>
<comment type="similarity">
    <text evidence="3">Belongs to the dTDP-4-dehydrorhamnose 3,5-epimerase family.</text>
</comment>
<organism evidence="4 5">
    <name type="scientific">Terribacillus aidingensis</name>
    <dbReference type="NCBI Taxonomy" id="586416"/>
    <lineage>
        <taxon>Bacteria</taxon>
        <taxon>Bacillati</taxon>
        <taxon>Bacillota</taxon>
        <taxon>Bacilli</taxon>
        <taxon>Bacillales</taxon>
        <taxon>Bacillaceae</taxon>
        <taxon>Terribacillus</taxon>
    </lineage>
</organism>
<comment type="catalytic activity">
    <reaction evidence="3">
        <text>dTDP-4-dehydro-6-deoxy-alpha-D-glucose = dTDP-4-dehydro-beta-L-rhamnose</text>
        <dbReference type="Rhea" id="RHEA:16969"/>
        <dbReference type="ChEBI" id="CHEBI:57649"/>
        <dbReference type="ChEBI" id="CHEBI:62830"/>
        <dbReference type="EC" id="5.1.3.13"/>
    </reaction>
</comment>
<gene>
    <name evidence="4" type="ORF">SAMN05421503_0760</name>
</gene>
<accession>A0A285N5M7</accession>
<dbReference type="EMBL" id="OBEK01000001">
    <property type="protein sequence ID" value="SNZ04774.1"/>
    <property type="molecule type" value="Genomic_DNA"/>
</dbReference>
<dbReference type="GO" id="GO:0008830">
    <property type="term" value="F:dTDP-4-dehydrorhamnose 3,5-epimerase activity"/>
    <property type="evidence" value="ECO:0007669"/>
    <property type="project" value="UniProtKB-UniRule"/>
</dbReference>
<reference evidence="5" key="1">
    <citation type="submission" date="2017-09" db="EMBL/GenBank/DDBJ databases">
        <authorList>
            <person name="Varghese N."/>
            <person name="Submissions S."/>
        </authorList>
    </citation>
    <scope>NUCLEOTIDE SEQUENCE [LARGE SCALE GENOMIC DNA]</scope>
    <source>
        <strain evidence="5">CGMCC 1.8913</strain>
    </source>
</reference>
<name>A0A285N5M7_9BACI</name>
<dbReference type="InterPro" id="IPR000888">
    <property type="entry name" value="RmlC-like"/>
</dbReference>